<keyword evidence="5 8" id="KW-0732">Signal</keyword>
<dbReference type="RefSeq" id="WP_116776456.1">
    <property type="nucleotide sequence ID" value="NZ_QDKG01000005.1"/>
</dbReference>
<evidence type="ECO:0000256" key="3">
    <source>
        <dbReference type="ARBA" id="ARBA00022452"/>
    </source>
</evidence>
<dbReference type="Gene3D" id="2.170.130.10">
    <property type="entry name" value="TonB-dependent receptor, plug domain"/>
    <property type="match status" value="1"/>
</dbReference>
<dbReference type="GO" id="GO:0009279">
    <property type="term" value="C:cell outer membrane"/>
    <property type="evidence" value="ECO:0007669"/>
    <property type="project" value="UniProtKB-SubCell"/>
</dbReference>
<dbReference type="PANTHER" id="PTHR30069:SF29">
    <property type="entry name" value="HEMOGLOBIN AND HEMOGLOBIN-HAPTOGLOBIN-BINDING PROTEIN 1-RELATED"/>
    <property type="match status" value="1"/>
</dbReference>
<organism evidence="10 11">
    <name type="scientific">Sphingobacterium corticibacter</name>
    <dbReference type="NCBI Taxonomy" id="2171749"/>
    <lineage>
        <taxon>Bacteria</taxon>
        <taxon>Pseudomonadati</taxon>
        <taxon>Bacteroidota</taxon>
        <taxon>Sphingobacteriia</taxon>
        <taxon>Sphingobacteriales</taxon>
        <taxon>Sphingobacteriaceae</taxon>
        <taxon>Sphingobacterium</taxon>
    </lineage>
</organism>
<dbReference type="GO" id="GO:0044718">
    <property type="term" value="P:siderophore transmembrane transport"/>
    <property type="evidence" value="ECO:0007669"/>
    <property type="project" value="TreeGrafter"/>
</dbReference>
<reference evidence="10 11" key="1">
    <citation type="submission" date="2018-04" db="EMBL/GenBank/DDBJ databases">
        <title>Sphingobacterium cortibacter sp. nov.</title>
        <authorList>
            <person name="Li Y."/>
        </authorList>
    </citation>
    <scope>NUCLEOTIDE SEQUENCE [LARGE SCALE GENOMIC DNA]</scope>
    <source>
        <strain evidence="10 11">2c-3</strain>
    </source>
</reference>
<keyword evidence="7" id="KW-0998">Cell outer membrane</keyword>
<comment type="caution">
    <text evidence="10">The sequence shown here is derived from an EMBL/GenBank/DDBJ whole genome shotgun (WGS) entry which is preliminary data.</text>
</comment>
<evidence type="ECO:0000256" key="4">
    <source>
        <dbReference type="ARBA" id="ARBA00022692"/>
    </source>
</evidence>
<evidence type="ECO:0000256" key="8">
    <source>
        <dbReference type="SAM" id="SignalP"/>
    </source>
</evidence>
<evidence type="ECO:0000256" key="5">
    <source>
        <dbReference type="ARBA" id="ARBA00022729"/>
    </source>
</evidence>
<accession>A0A2T8HGD5</accession>
<dbReference type="OrthoDB" id="9804995at2"/>
<evidence type="ECO:0000313" key="10">
    <source>
        <dbReference type="EMBL" id="PVH24508.1"/>
    </source>
</evidence>
<keyword evidence="2" id="KW-0813">Transport</keyword>
<dbReference type="PANTHER" id="PTHR30069">
    <property type="entry name" value="TONB-DEPENDENT OUTER MEMBRANE RECEPTOR"/>
    <property type="match status" value="1"/>
</dbReference>
<dbReference type="Gene3D" id="2.60.40.1120">
    <property type="entry name" value="Carboxypeptidase-like, regulatory domain"/>
    <property type="match status" value="1"/>
</dbReference>
<evidence type="ECO:0000256" key="2">
    <source>
        <dbReference type="ARBA" id="ARBA00022448"/>
    </source>
</evidence>
<dbReference type="Pfam" id="PF13620">
    <property type="entry name" value="CarboxypepD_reg"/>
    <property type="match status" value="1"/>
</dbReference>
<evidence type="ECO:0000256" key="7">
    <source>
        <dbReference type="ARBA" id="ARBA00023237"/>
    </source>
</evidence>
<evidence type="ECO:0000259" key="9">
    <source>
        <dbReference type="Pfam" id="PF07715"/>
    </source>
</evidence>
<dbReference type="InterPro" id="IPR012910">
    <property type="entry name" value="Plug_dom"/>
</dbReference>
<evidence type="ECO:0000313" key="11">
    <source>
        <dbReference type="Proteomes" id="UP000245627"/>
    </source>
</evidence>
<feature type="signal peptide" evidence="8">
    <location>
        <begin position="1"/>
        <end position="18"/>
    </location>
</feature>
<keyword evidence="4" id="KW-0812">Transmembrane</keyword>
<dbReference type="Pfam" id="PF07715">
    <property type="entry name" value="Plug"/>
    <property type="match status" value="1"/>
</dbReference>
<feature type="chain" id="PRO_5015781356" evidence="8">
    <location>
        <begin position="19"/>
        <end position="793"/>
    </location>
</feature>
<keyword evidence="11" id="KW-1185">Reference proteome</keyword>
<dbReference type="Gene3D" id="2.40.170.20">
    <property type="entry name" value="TonB-dependent receptor, beta-barrel domain"/>
    <property type="match status" value="1"/>
</dbReference>
<comment type="subcellular location">
    <subcellularLocation>
        <location evidence="1">Cell outer membrane</location>
        <topology evidence="1">Multi-pass membrane protein</topology>
    </subcellularLocation>
</comment>
<dbReference type="InterPro" id="IPR008969">
    <property type="entry name" value="CarboxyPept-like_regulatory"/>
</dbReference>
<dbReference type="AlphaFoldDB" id="A0A2T8HGD5"/>
<gene>
    <name evidence="10" type="ORF">DC487_13310</name>
</gene>
<dbReference type="EMBL" id="QDKG01000005">
    <property type="protein sequence ID" value="PVH24508.1"/>
    <property type="molecule type" value="Genomic_DNA"/>
</dbReference>
<dbReference type="GO" id="GO:0015344">
    <property type="term" value="F:siderophore uptake transmembrane transporter activity"/>
    <property type="evidence" value="ECO:0007669"/>
    <property type="project" value="TreeGrafter"/>
</dbReference>
<dbReference type="InterPro" id="IPR037066">
    <property type="entry name" value="Plug_dom_sf"/>
</dbReference>
<keyword evidence="3" id="KW-1134">Transmembrane beta strand</keyword>
<dbReference type="InterPro" id="IPR039426">
    <property type="entry name" value="TonB-dep_rcpt-like"/>
</dbReference>
<keyword evidence="6" id="KW-0472">Membrane</keyword>
<evidence type="ECO:0000256" key="6">
    <source>
        <dbReference type="ARBA" id="ARBA00023136"/>
    </source>
</evidence>
<dbReference type="InterPro" id="IPR036942">
    <property type="entry name" value="Beta-barrel_TonB_sf"/>
</dbReference>
<sequence>MNKILLALLLLATFNVSAQKGSIRGRIMENITERPLEGATIVYMGDTTLSAVSDKDGRYKLNNLPVGRLTLSISYIGYDEVILPNIDVISGKDVPIDVRMTESFNTLDEVVISVGPRKDRALNKLAAVSARQVSVEEITRYAGGRSDVARLATNFAGVSAPDDSRNDIVVRGNSPTGLLWRIEGIPVSNPNHFSSLGTTGSPVSALNANVMANSDFITSAFPAEYGNAIGGVFDIGLRTGNDTDYEYTIAAGAFSGGEAMIEGPMGKKGSFLLNARYGLAGLFGAGGTGGAIPNYGDLSFNLDFGEGKAGRFSLFGISGTSKISFRGAKVDREKNEDLFGAEDEDMDITSRFGVLGLKHLIALNDYSSIKTVVGTSSSKEKVELERVFDYGTPDATPLPYRYVDNDESRITLSSVYNARYSSNLTVRGGIMLEQYGLRGEFYTRDQQVDTDGDGYPDYVQLMDTDDRYTIFQPFVQGQYRLSESFTLNGGIHGQYFSLNEAFVFEPRASLTWNLTPIHSFNAGYGMHHQNVAAPLLFLTQHVNGSPIQPNRNLDLVRSDHYVVGYDLRPGNGWRAKIEAYYQDIKNAAVENSPSSYSSLTEGADFGFSIDKFGLVSKGTGHTRGLELTIEKFLSNGWYGLATGSIFQAKYKGSDGIERHSPFSNGYVFNVLAGKEFQVGKSGNVLFMDTRLSTAGGRRYTPVDLEASRDAGYQVLQDDMAFSQQYDPYFRMDFKFGMKLNSSRKKMSHHFYVDLQNVTDNKNIFVRQYNRLTNNIDQKDQLGFFPDFGYKFQF</sequence>
<name>A0A2T8HGD5_9SPHI</name>
<feature type="domain" description="TonB-dependent receptor plug" evidence="9">
    <location>
        <begin position="128"/>
        <end position="232"/>
    </location>
</feature>
<evidence type="ECO:0000256" key="1">
    <source>
        <dbReference type="ARBA" id="ARBA00004571"/>
    </source>
</evidence>
<proteinExistence type="predicted"/>
<dbReference type="SUPFAM" id="SSF49464">
    <property type="entry name" value="Carboxypeptidase regulatory domain-like"/>
    <property type="match status" value="1"/>
</dbReference>
<dbReference type="Proteomes" id="UP000245627">
    <property type="component" value="Unassembled WGS sequence"/>
</dbReference>
<dbReference type="SUPFAM" id="SSF56935">
    <property type="entry name" value="Porins"/>
    <property type="match status" value="1"/>
</dbReference>
<keyword evidence="10" id="KW-0675">Receptor</keyword>
<protein>
    <submittedName>
        <fullName evidence="10">TonB-dependent receptor</fullName>
    </submittedName>
</protein>